<dbReference type="PIRSF" id="PIRSF035865">
    <property type="entry name" value="UCP035865"/>
    <property type="match status" value="1"/>
</dbReference>
<dbReference type="InterPro" id="IPR019285">
    <property type="entry name" value="DUF2336"/>
</dbReference>
<dbReference type="OrthoDB" id="9798569at2"/>
<organism evidence="1 2">
    <name type="scientific">Fulvimarina manganoxydans</name>
    <dbReference type="NCBI Taxonomy" id="937218"/>
    <lineage>
        <taxon>Bacteria</taxon>
        <taxon>Pseudomonadati</taxon>
        <taxon>Pseudomonadota</taxon>
        <taxon>Alphaproteobacteria</taxon>
        <taxon>Hyphomicrobiales</taxon>
        <taxon>Aurantimonadaceae</taxon>
        <taxon>Fulvimarina</taxon>
    </lineage>
</organism>
<dbReference type="EMBL" id="FWXR01000006">
    <property type="protein sequence ID" value="SMC70204.1"/>
    <property type="molecule type" value="Genomic_DNA"/>
</dbReference>
<evidence type="ECO:0000313" key="1">
    <source>
        <dbReference type="EMBL" id="SMC70204.1"/>
    </source>
</evidence>
<dbReference type="AlphaFoldDB" id="A0A1W2BBI6"/>
<dbReference type="STRING" id="937218.SAMN06297251_10621"/>
<sequence length="383" mass="40188">MIVERFVSWCETASSTQRVQGTKLLVRALTEGRVPDAERKAADEAMLRLAQDPSTAVRRALAEAVAETDCASDAVVSTLARDVDSVAAPILATSLRIADTDLIDHFADGSVRTRAAILDRPRLSIRLCAAIAELSTPDEAARLLAHPAARIAATTLARLAERHGDASDVRGGLLARADLPVATRQTLILASGEALQSCGLVIHSLGRQKARRLTAEACEKATAILADSAGPQENAALVEHLLQSDQLSVALLLRFVCDGQLDIFSHALARLAGVSEARVRPILAEGRARPFASIAARAGLPADCVPLFVSAIEIWREIAETGEPVAASRVPERMMNRLARGDGSSAGPAGLTAAMAFLRQLAQGASAPVFKRTGSAGALAQAS</sequence>
<accession>A0A1W2BBI6</accession>
<dbReference type="InterPro" id="IPR014598">
    <property type="entry name" value="UCP035865"/>
</dbReference>
<keyword evidence="2" id="KW-1185">Reference proteome</keyword>
<protein>
    <submittedName>
        <fullName evidence="1">Uncharacterized conserved protein, DUF2336 family</fullName>
    </submittedName>
</protein>
<dbReference type="Pfam" id="PF10098">
    <property type="entry name" value="DUF2336"/>
    <property type="match status" value="1"/>
</dbReference>
<name>A0A1W2BBI6_9HYPH</name>
<proteinExistence type="predicted"/>
<reference evidence="1 2" key="1">
    <citation type="submission" date="2017-04" db="EMBL/GenBank/DDBJ databases">
        <authorList>
            <person name="Afonso C.L."/>
            <person name="Miller P.J."/>
            <person name="Scott M.A."/>
            <person name="Spackman E."/>
            <person name="Goraichik I."/>
            <person name="Dimitrov K.M."/>
            <person name="Suarez D.L."/>
            <person name="Swayne D.E."/>
        </authorList>
    </citation>
    <scope>NUCLEOTIDE SEQUENCE [LARGE SCALE GENOMIC DNA]</scope>
    <source>
        <strain evidence="1 2">CGMCC 1.10972</strain>
    </source>
</reference>
<dbReference type="RefSeq" id="WP_139798290.1">
    <property type="nucleotide sequence ID" value="NZ_FWXR01000006.1"/>
</dbReference>
<dbReference type="Proteomes" id="UP000192656">
    <property type="component" value="Unassembled WGS sequence"/>
</dbReference>
<evidence type="ECO:0000313" key="2">
    <source>
        <dbReference type="Proteomes" id="UP000192656"/>
    </source>
</evidence>
<gene>
    <name evidence="1" type="ORF">SAMN06297251_10621</name>
</gene>